<comment type="caution">
    <text evidence="2">The sequence shown here is derived from an EMBL/GenBank/DDBJ whole genome shotgun (WGS) entry which is preliminary data.</text>
</comment>
<dbReference type="PANTHER" id="PTHR33608">
    <property type="entry name" value="BLL2464 PROTEIN"/>
    <property type="match status" value="1"/>
</dbReference>
<evidence type="ECO:0000259" key="1">
    <source>
        <dbReference type="Pfam" id="PF01882"/>
    </source>
</evidence>
<dbReference type="Pfam" id="PF01882">
    <property type="entry name" value="DUF58"/>
    <property type="match status" value="1"/>
</dbReference>
<gene>
    <name evidence="2" type="ORF">J2D73_15670</name>
</gene>
<dbReference type="EMBL" id="JAFVMF010000019">
    <property type="protein sequence ID" value="MBO1361226.1"/>
    <property type="molecule type" value="Genomic_DNA"/>
</dbReference>
<dbReference type="PANTHER" id="PTHR33608:SF6">
    <property type="entry name" value="BLL2464 PROTEIN"/>
    <property type="match status" value="1"/>
</dbReference>
<organism evidence="2 3">
    <name type="scientific">Acetobacter sacchari</name>
    <dbReference type="NCBI Taxonomy" id="2661687"/>
    <lineage>
        <taxon>Bacteria</taxon>
        <taxon>Pseudomonadati</taxon>
        <taxon>Pseudomonadota</taxon>
        <taxon>Alphaproteobacteria</taxon>
        <taxon>Acetobacterales</taxon>
        <taxon>Acetobacteraceae</taxon>
        <taxon>Acetobacter</taxon>
    </lineage>
</organism>
<reference evidence="2 3" key="1">
    <citation type="submission" date="2021-03" db="EMBL/GenBank/DDBJ databases">
        <title>The complete genome sequence of Acetobacter sacchari TBRC 11175.</title>
        <authorList>
            <person name="Charoenyingcharoen P."/>
            <person name="Yukphan P."/>
        </authorList>
    </citation>
    <scope>NUCLEOTIDE SEQUENCE [LARGE SCALE GENOMIC DNA]</scope>
    <source>
        <strain evidence="2 3">TBRC 11175</strain>
    </source>
</reference>
<dbReference type="Proteomes" id="UP000664771">
    <property type="component" value="Unassembled WGS sequence"/>
</dbReference>
<keyword evidence="3" id="KW-1185">Reference proteome</keyword>
<name>A0ABS3LZ92_9PROT</name>
<evidence type="ECO:0000313" key="2">
    <source>
        <dbReference type="EMBL" id="MBO1361226.1"/>
    </source>
</evidence>
<protein>
    <submittedName>
        <fullName evidence="2">DUF58 domain-containing protein</fullName>
    </submittedName>
</protein>
<proteinExistence type="predicted"/>
<evidence type="ECO:0000313" key="3">
    <source>
        <dbReference type="Proteomes" id="UP000664771"/>
    </source>
</evidence>
<accession>A0ABS3LZ92</accession>
<dbReference type="InterPro" id="IPR002881">
    <property type="entry name" value="DUF58"/>
</dbReference>
<feature type="domain" description="DUF58" evidence="1">
    <location>
        <begin position="44"/>
        <end position="256"/>
    </location>
</feature>
<sequence length="303" mass="32805">MAAEAAALAARLPALVAEAEKIANTVALGQHGRRRAGMGETFWQYRPSLPGEPVTRIDWRQSARSHRAYVRETEAEIAQTVYLWCDLSPSMIWSSSQNGDTPPLKRDRAILMLLALATLLHNGGERVRLLTPRGVAPLPAGASRIATKLAQALMAEQAAQNEAPGNATLPLAAALPQHARLVIASDFLCLEDEIRSLLRNLAAAPVRSFLLHIVDPAEATFPYSGRVRFSGAEAEPDLILPHVETLQRDYRAVFAEWQDELRALATAAGHTLLSHVTDQAPAPALLALSEAIAMRGDSMRRGA</sequence>